<keyword evidence="8" id="KW-0175">Coiled coil</keyword>
<feature type="compositionally biased region" description="Polar residues" evidence="9">
    <location>
        <begin position="449"/>
        <end position="477"/>
    </location>
</feature>
<comment type="caution">
    <text evidence="13">The sequence shown here is derived from an EMBL/GenBank/DDBJ whole genome shotgun (WGS) entry which is preliminary data.</text>
</comment>
<evidence type="ECO:0000256" key="7">
    <source>
        <dbReference type="ARBA" id="ARBA00023242"/>
    </source>
</evidence>
<evidence type="ECO:0000256" key="5">
    <source>
        <dbReference type="ARBA" id="ARBA00023159"/>
    </source>
</evidence>
<dbReference type="AlphaFoldDB" id="A0A5J9WPJ5"/>
<evidence type="ECO:0000256" key="4">
    <source>
        <dbReference type="ARBA" id="ARBA00023125"/>
    </source>
</evidence>
<dbReference type="GO" id="GO:0005516">
    <property type="term" value="F:calmodulin binding"/>
    <property type="evidence" value="ECO:0007669"/>
    <property type="project" value="InterPro"/>
</dbReference>
<evidence type="ECO:0000256" key="2">
    <source>
        <dbReference type="ARBA" id="ARBA00007214"/>
    </source>
</evidence>
<dbReference type="GO" id="GO:0003700">
    <property type="term" value="F:DNA-binding transcription factor activity"/>
    <property type="evidence" value="ECO:0007669"/>
    <property type="project" value="TreeGrafter"/>
</dbReference>
<feature type="domain" description="Calmodulin binding protein-like N-terminal" evidence="10">
    <location>
        <begin position="132"/>
        <end position="274"/>
    </location>
</feature>
<dbReference type="InterPro" id="IPR046829">
    <property type="entry name" value="Calmod_bind_C"/>
</dbReference>
<evidence type="ECO:0000256" key="9">
    <source>
        <dbReference type="SAM" id="MobiDB-lite"/>
    </source>
</evidence>
<evidence type="ECO:0000313" key="14">
    <source>
        <dbReference type="Proteomes" id="UP000324897"/>
    </source>
</evidence>
<dbReference type="InterPro" id="IPR012416">
    <property type="entry name" value="CBP60"/>
</dbReference>
<feature type="region of interest" description="Disordered" evidence="9">
    <location>
        <begin position="1"/>
        <end position="67"/>
    </location>
</feature>
<dbReference type="GO" id="GO:0080142">
    <property type="term" value="P:regulation of salicylic acid biosynthetic process"/>
    <property type="evidence" value="ECO:0007669"/>
    <property type="project" value="TreeGrafter"/>
</dbReference>
<reference evidence="13 14" key="1">
    <citation type="journal article" date="2019" name="Sci. Rep.">
        <title>A high-quality genome of Eragrostis curvula grass provides insights into Poaceae evolution and supports new strategies to enhance forage quality.</title>
        <authorList>
            <person name="Carballo J."/>
            <person name="Santos B.A.C.M."/>
            <person name="Zappacosta D."/>
            <person name="Garbus I."/>
            <person name="Selva J.P."/>
            <person name="Gallo C.A."/>
            <person name="Diaz A."/>
            <person name="Albertini E."/>
            <person name="Caccamo M."/>
            <person name="Echenique V."/>
        </authorList>
    </citation>
    <scope>NUCLEOTIDE SEQUENCE [LARGE SCALE GENOMIC DNA]</scope>
    <source>
        <strain evidence="14">cv. Victoria</strain>
        <tissue evidence="13">Leaf</tissue>
    </source>
</reference>
<dbReference type="Proteomes" id="UP000324897">
    <property type="component" value="Chromosome 6"/>
</dbReference>
<feature type="non-terminal residue" evidence="13">
    <location>
        <position position="1"/>
    </location>
</feature>
<name>A0A5J9WPJ5_9POAL</name>
<feature type="compositionally biased region" description="Basic and acidic residues" evidence="9">
    <location>
        <begin position="660"/>
        <end position="672"/>
    </location>
</feature>
<evidence type="ECO:0000256" key="6">
    <source>
        <dbReference type="ARBA" id="ARBA00023163"/>
    </source>
</evidence>
<evidence type="ECO:0000256" key="3">
    <source>
        <dbReference type="ARBA" id="ARBA00023015"/>
    </source>
</evidence>
<keyword evidence="14" id="KW-1185">Reference proteome</keyword>
<protein>
    <submittedName>
        <fullName evidence="13">Uncharacterized protein</fullName>
    </submittedName>
</protein>
<dbReference type="Gramene" id="TVU49837">
    <property type="protein sequence ID" value="TVU49837"/>
    <property type="gene ID" value="EJB05_01175"/>
</dbReference>
<dbReference type="OrthoDB" id="1604062at2759"/>
<keyword evidence="7" id="KW-0539">Nucleus</keyword>
<feature type="coiled-coil region" evidence="8">
    <location>
        <begin position="537"/>
        <end position="564"/>
    </location>
</feature>
<comment type="similarity">
    <text evidence="2">Belongs to the plant ACBP60 protein family.</text>
</comment>
<accession>A0A5J9WPJ5</accession>
<evidence type="ECO:0000256" key="1">
    <source>
        <dbReference type="ARBA" id="ARBA00004123"/>
    </source>
</evidence>
<comment type="subcellular location">
    <subcellularLocation>
        <location evidence="1">Nucleus</location>
    </subcellularLocation>
</comment>
<dbReference type="EMBL" id="RWGY01000002">
    <property type="protein sequence ID" value="TVU49837.1"/>
    <property type="molecule type" value="Genomic_DNA"/>
</dbReference>
<feature type="compositionally biased region" description="Basic and acidic residues" evidence="9">
    <location>
        <begin position="501"/>
        <end position="513"/>
    </location>
</feature>
<evidence type="ECO:0000313" key="13">
    <source>
        <dbReference type="EMBL" id="TVU49837.1"/>
    </source>
</evidence>
<feature type="region of interest" description="Disordered" evidence="9">
    <location>
        <begin position="449"/>
        <end position="519"/>
    </location>
</feature>
<dbReference type="GO" id="GO:0043565">
    <property type="term" value="F:sequence-specific DNA binding"/>
    <property type="evidence" value="ECO:0007669"/>
    <property type="project" value="TreeGrafter"/>
</dbReference>
<organism evidence="13 14">
    <name type="scientific">Eragrostis curvula</name>
    <name type="common">weeping love grass</name>
    <dbReference type="NCBI Taxonomy" id="38414"/>
    <lineage>
        <taxon>Eukaryota</taxon>
        <taxon>Viridiplantae</taxon>
        <taxon>Streptophyta</taxon>
        <taxon>Embryophyta</taxon>
        <taxon>Tracheophyta</taxon>
        <taxon>Spermatophyta</taxon>
        <taxon>Magnoliopsida</taxon>
        <taxon>Liliopsida</taxon>
        <taxon>Poales</taxon>
        <taxon>Poaceae</taxon>
        <taxon>PACMAD clade</taxon>
        <taxon>Chloridoideae</taxon>
        <taxon>Eragrostideae</taxon>
        <taxon>Eragrostidinae</taxon>
        <taxon>Eragrostis</taxon>
    </lineage>
</organism>
<dbReference type="PANTHER" id="PTHR31713">
    <property type="entry name" value="OS02G0177800 PROTEIN"/>
    <property type="match status" value="1"/>
</dbReference>
<feature type="compositionally biased region" description="Polar residues" evidence="9">
    <location>
        <begin position="45"/>
        <end position="56"/>
    </location>
</feature>
<feature type="domain" description="Calmodulin binding protein central" evidence="11">
    <location>
        <begin position="288"/>
        <end position="353"/>
    </location>
</feature>
<dbReference type="InterPro" id="IPR046831">
    <property type="entry name" value="Calmodulin_bind_N"/>
</dbReference>
<dbReference type="PANTHER" id="PTHR31713:SF47">
    <property type="entry name" value="PROTEIN, PUTATIVE, EXPRESSED-RELATED"/>
    <property type="match status" value="1"/>
</dbReference>
<dbReference type="Pfam" id="PF07887">
    <property type="entry name" value="Calmodulin_bind"/>
    <property type="match status" value="1"/>
</dbReference>
<dbReference type="Pfam" id="PF20452">
    <property type="entry name" value="Calmod_bind_C"/>
    <property type="match status" value="1"/>
</dbReference>
<evidence type="ECO:0000259" key="11">
    <source>
        <dbReference type="Pfam" id="PF20451"/>
    </source>
</evidence>
<dbReference type="Pfam" id="PF20451">
    <property type="entry name" value="Calmod_bind_M"/>
    <property type="match status" value="1"/>
</dbReference>
<evidence type="ECO:0000256" key="8">
    <source>
        <dbReference type="SAM" id="Coils"/>
    </source>
</evidence>
<gene>
    <name evidence="13" type="ORF">EJB05_01175</name>
</gene>
<feature type="compositionally biased region" description="Basic and acidic residues" evidence="9">
    <location>
        <begin position="478"/>
        <end position="489"/>
    </location>
</feature>
<evidence type="ECO:0000259" key="12">
    <source>
        <dbReference type="Pfam" id="PF20452"/>
    </source>
</evidence>
<feature type="compositionally biased region" description="Basic residues" evidence="9">
    <location>
        <begin position="27"/>
        <end position="38"/>
    </location>
</feature>
<dbReference type="GO" id="GO:0005634">
    <property type="term" value="C:nucleus"/>
    <property type="evidence" value="ECO:0007669"/>
    <property type="project" value="UniProtKB-SubCell"/>
</dbReference>
<keyword evidence="4" id="KW-0238">DNA-binding</keyword>
<keyword evidence="5" id="KW-0010">Activator</keyword>
<keyword evidence="6" id="KW-0804">Transcription</keyword>
<feature type="region of interest" description="Disordered" evidence="9">
    <location>
        <begin position="645"/>
        <end position="672"/>
    </location>
</feature>
<keyword evidence="3" id="KW-0805">Transcription regulation</keyword>
<feature type="domain" description="Calmodulin binding protein C-terminal" evidence="12">
    <location>
        <begin position="358"/>
        <end position="413"/>
    </location>
</feature>
<sequence>MPRRKRELKESEGEDAGGGPPPSPPPVKKKKRKKKKSRHLDPRTSTRGVNEGSNLRTCRKTSEGRNTQIVPVEAATPSMLENGLSEVLTKELPKVLTKLLPKVLTKILPKVLPRFLTCSPSTLVNQYHTPRYKLSFMNGLNARIFTRKTICDTNGDRLKIRVIANCQEEIDARILYAKIRVVVLDGDFNSHNQECWTWEEFSSSIVRPRDKTGAILTGVSELSLTDGEAHLSGFTFVDNSKFVRSGKFRLGVMVVDDFGERVQEGITEPFIVMDRRGEGSKKHEIPLLNDDVWRLKMIAKGGSSHGALKNSGILFVKDFLSLYYKDEQHLREILNIGTKESAWTTTIEHAKKCDPGTELYSFAVEGNNVMLFFNSVCQIVGVKFGDSYTPFDDLEKSKKDLVIQWSKLAYKNMTYDQSDYEMDNGEPRPIDQEMFHECIDPIRGFTAEADTSGSQWKQHQSNMLETQNGKSAQLQEQQHLDEPGQEEARLQTQQDLDNTEEVSRLREKQHIDEPGQEQAQQNLDIVASRATDTVTQSARIELENTELRAQVAELRAQLAELRDRRFNEMPGFVNSFSALAMGIQGQQPMTRSSSHSSISATLTTYPSSTDDASNACDPGEDFDSLWASLDSDSLWASLRRDVDSNTPARRCRSGSTTGVRTEEEKLKVKPVH</sequence>
<dbReference type="InterPro" id="IPR046830">
    <property type="entry name" value="Calmod_bind_M"/>
</dbReference>
<proteinExistence type="inferred from homology"/>
<evidence type="ECO:0000259" key="10">
    <source>
        <dbReference type="Pfam" id="PF07887"/>
    </source>
</evidence>